<dbReference type="RefSeq" id="WP_048446991.1">
    <property type="nucleotide sequence ID" value="NZ_LABY01000186.1"/>
</dbReference>
<feature type="chain" id="PRO_5005280896" evidence="2">
    <location>
        <begin position="18"/>
        <end position="236"/>
    </location>
</feature>
<feature type="compositionally biased region" description="Low complexity" evidence="1">
    <location>
        <begin position="215"/>
        <end position="225"/>
    </location>
</feature>
<dbReference type="EMBL" id="LABY01000186">
    <property type="protein sequence ID" value="KMO31865.1"/>
    <property type="molecule type" value="Genomic_DNA"/>
</dbReference>
<dbReference type="AlphaFoldDB" id="A0A0J6S9G9"/>
<dbReference type="Proteomes" id="UP000035955">
    <property type="component" value="Unassembled WGS sequence"/>
</dbReference>
<accession>A0A0J6S9G9</accession>
<evidence type="ECO:0000313" key="3">
    <source>
        <dbReference type="EMBL" id="KMO31865.1"/>
    </source>
</evidence>
<feature type="region of interest" description="Disordered" evidence="1">
    <location>
        <begin position="141"/>
        <end position="236"/>
    </location>
</feature>
<dbReference type="PATRIC" id="fig|298794.3.peg.2639"/>
<keyword evidence="4" id="KW-1185">Reference proteome</keyword>
<feature type="signal peptide" evidence="2">
    <location>
        <begin position="1"/>
        <end position="17"/>
    </location>
</feature>
<dbReference type="OrthoDB" id="8005850at2"/>
<reference evidence="3 4" key="1">
    <citation type="submission" date="2015-03" db="EMBL/GenBank/DDBJ databases">
        <title>Genome sequencing of Methylobacterium variabile DSM 16961.</title>
        <authorList>
            <person name="Chaudhry V."/>
            <person name="Patil P.B."/>
        </authorList>
    </citation>
    <scope>NUCLEOTIDE SEQUENCE [LARGE SCALE GENOMIC DNA]</scope>
    <source>
        <strain evidence="3 4">DSM 16961</strain>
    </source>
</reference>
<evidence type="ECO:0000313" key="4">
    <source>
        <dbReference type="Proteomes" id="UP000035955"/>
    </source>
</evidence>
<comment type="caution">
    <text evidence="3">The sequence shown here is derived from an EMBL/GenBank/DDBJ whole genome shotgun (WGS) entry which is preliminary data.</text>
</comment>
<name>A0A0J6S9G9_9HYPH</name>
<protein>
    <submittedName>
        <fullName evidence="3">Uncharacterized protein</fullName>
    </submittedName>
</protein>
<feature type="compositionally biased region" description="Low complexity" evidence="1">
    <location>
        <begin position="183"/>
        <end position="206"/>
    </location>
</feature>
<gene>
    <name evidence="3" type="ORF">VQ02_25285</name>
</gene>
<evidence type="ECO:0000256" key="2">
    <source>
        <dbReference type="SAM" id="SignalP"/>
    </source>
</evidence>
<sequence length="236" mass="23782">MSVLLAACLAASSAARAAPDDAAPACPAPQAPEFAGAKGFRLWVTRQGTMTWTNPLRPLSPESVQVLQVVIRNKVATAYGPDLSGLRRGPSPAALEAQNSATIQWSGAVADLPPTLRILADDGGQVLAELKFQACGDAPKVAEPKASKPVPAARATPKNAPKDASKGASKTATRPDAGKVDAAEAGGSAGAEATAADPAKANVPRASRPRREKAAAPAEPASRTPGGLVLPQGAIP</sequence>
<evidence type="ECO:0000256" key="1">
    <source>
        <dbReference type="SAM" id="MobiDB-lite"/>
    </source>
</evidence>
<keyword evidence="2" id="KW-0732">Signal</keyword>
<proteinExistence type="predicted"/>
<organism evidence="3 4">
    <name type="scientific">Methylobacterium variabile</name>
    <dbReference type="NCBI Taxonomy" id="298794"/>
    <lineage>
        <taxon>Bacteria</taxon>
        <taxon>Pseudomonadati</taxon>
        <taxon>Pseudomonadota</taxon>
        <taxon>Alphaproteobacteria</taxon>
        <taxon>Hyphomicrobiales</taxon>
        <taxon>Methylobacteriaceae</taxon>
        <taxon>Methylobacterium</taxon>
    </lineage>
</organism>